<dbReference type="InterPro" id="IPR003594">
    <property type="entry name" value="HATPase_dom"/>
</dbReference>
<dbReference type="GO" id="GO:0043565">
    <property type="term" value="F:sequence-specific DNA binding"/>
    <property type="evidence" value="ECO:0007669"/>
    <property type="project" value="InterPro"/>
</dbReference>
<evidence type="ECO:0000259" key="14">
    <source>
        <dbReference type="PROSITE" id="PS50110"/>
    </source>
</evidence>
<keyword evidence="10" id="KW-0472">Membrane</keyword>
<dbReference type="InterPro" id="IPR011623">
    <property type="entry name" value="7TMR_DISM_rcpt_extracell_dom1"/>
</dbReference>
<keyword evidence="4" id="KW-0808">Transferase</keyword>
<dbReference type="InterPro" id="IPR001789">
    <property type="entry name" value="Sig_transdc_resp-reg_receiver"/>
</dbReference>
<dbReference type="EMBL" id="CP071880">
    <property type="protein sequence ID" value="QTE50955.1"/>
    <property type="molecule type" value="Genomic_DNA"/>
</dbReference>
<feature type="transmembrane region" description="Helical" evidence="10">
    <location>
        <begin position="291"/>
        <end position="308"/>
    </location>
</feature>
<evidence type="ECO:0000256" key="1">
    <source>
        <dbReference type="ARBA" id="ARBA00000085"/>
    </source>
</evidence>
<dbReference type="InterPro" id="IPR018062">
    <property type="entry name" value="HTH_AraC-typ_CS"/>
</dbReference>
<evidence type="ECO:0000256" key="2">
    <source>
        <dbReference type="ARBA" id="ARBA00012438"/>
    </source>
</evidence>
<dbReference type="SUPFAM" id="SSF52172">
    <property type="entry name" value="CheY-like"/>
    <property type="match status" value="1"/>
</dbReference>
<feature type="transmembrane region" description="Helical" evidence="10">
    <location>
        <begin position="228"/>
        <end position="249"/>
    </location>
</feature>
<feature type="modified residue" description="4-aspartylphosphate" evidence="9">
    <location>
        <position position="774"/>
    </location>
</feature>
<sequence>MHPAKCTFVLLLLLLALYGTANAQDTVILHHKDFGAYNEISLRDKHWFFHAEINNANTPPDARSGGWGAVRYTAFGADKLPAGWKGIGWFNIWVKAGKDVAGQKFGLRINHDGASEIFIDGEPIGGYGKIGHPVEATEANRAPLEMIPFWLKDNAPHLVTIHYANPFGVYRNFVGFEVLLTNYDLYSKRIMRARTLYNFVPMCAAAAFILGLLHFLLFLFYPKQKLNFYYALFVMLTGITSAGIYLFYLTAHPQLQYIAHYMTYNLKVLLLWWGLILLYKLDYGQVHRWRQVTLACVCSAYLLFYFYKFYILKETDFPDFFSLVFLVCNVDGFICVYHLIRKGRRKAWLVTTGVMAVFLVYIFCWDDTFGVWPYGYNSMRVFVMSAGELVLPVCLSLYLALDYAGTNQQLAAQLAEVEALSASALLKEAERTEQVAAEARKLEAIVQQRTAELKEKADKLRELDAVKSRFFGNIAHEFRTPLTLILNPVKELAGQTTDPSLLRDYRMILNNAERLLRLINQLLDLSKLEQGLMELLYEPLDLNALLLGHVQSFEPLALQKGITLHFRSSYRELWVMADRDKLDKVMLNVIGNAVKFTAIGRVEIFLYHDDGMPGNQYVVRVRDTGKGIPRSKLPYIFSRFYQANSPGSQAAEGSGIGLALCKELIELMGGSIAANSWEGAFTEVVIQLPLDEAAGAHEGVVEFKAMNAAAESEEAKPDKTEADMDLILLVEDHRELRDFIERQLAEQYRVVTAPDGKAGITMGIEQIPALIITDVMMPDTDGYELCGILKKDERTSHIPVIMLTAKADVDSRVKGIQTGADAYLAKPFEKRELLALIGNLIGMRNILKQHIAMHKRWLIELPNMPTIEQAFLNKIKAAVENNLDDNSYGTDQMAADIGMSRIQLHRKLKAITGRAPGELVREIRLQHAHDLLARRTATIAEVAYQVGFSSPASFSASFSRHFGFSPKQVNSVR</sequence>
<keyword evidence="6" id="KW-0805">Transcription regulation</keyword>
<dbReference type="Pfam" id="PF12833">
    <property type="entry name" value="HTH_18"/>
    <property type="match status" value="1"/>
</dbReference>
<dbReference type="Pfam" id="PF00072">
    <property type="entry name" value="Response_reg"/>
    <property type="match status" value="1"/>
</dbReference>
<evidence type="ECO:0000256" key="9">
    <source>
        <dbReference type="PROSITE-ProRule" id="PRU00169"/>
    </source>
</evidence>
<dbReference type="Gene3D" id="1.10.287.130">
    <property type="match status" value="1"/>
</dbReference>
<dbReference type="PROSITE" id="PS01124">
    <property type="entry name" value="HTH_ARAC_FAMILY_2"/>
    <property type="match status" value="1"/>
</dbReference>
<evidence type="ECO:0000313" key="18">
    <source>
        <dbReference type="Proteomes" id="UP000663940"/>
    </source>
</evidence>
<dbReference type="SMART" id="SM00342">
    <property type="entry name" value="HTH_ARAC"/>
    <property type="match status" value="1"/>
</dbReference>
<name>A0AAE6MKA0_9SPHI</name>
<dbReference type="EMBL" id="CP043451">
    <property type="protein sequence ID" value="QEM06515.1"/>
    <property type="molecule type" value="Genomic_DNA"/>
</dbReference>
<dbReference type="SUPFAM" id="SSF55874">
    <property type="entry name" value="ATPase domain of HSP90 chaperone/DNA topoisomerase II/histidine kinase"/>
    <property type="match status" value="1"/>
</dbReference>
<dbReference type="GO" id="GO:0003700">
    <property type="term" value="F:DNA-binding transcription factor activity"/>
    <property type="evidence" value="ECO:0007669"/>
    <property type="project" value="InterPro"/>
</dbReference>
<evidence type="ECO:0000256" key="10">
    <source>
        <dbReference type="SAM" id="Phobius"/>
    </source>
</evidence>
<protein>
    <recommendedName>
        <fullName evidence="2">histidine kinase</fullName>
        <ecNumber evidence="2">2.7.13.3</ecNumber>
    </recommendedName>
</protein>
<feature type="chain" id="PRO_5042037342" description="histidine kinase" evidence="11">
    <location>
        <begin position="24"/>
        <end position="973"/>
    </location>
</feature>
<dbReference type="PROSITE" id="PS50110">
    <property type="entry name" value="RESPONSE_REGULATORY"/>
    <property type="match status" value="1"/>
</dbReference>
<dbReference type="Gene3D" id="3.30.565.10">
    <property type="entry name" value="Histidine kinase-like ATPase, C-terminal domain"/>
    <property type="match status" value="1"/>
</dbReference>
<keyword evidence="11" id="KW-0732">Signal</keyword>
<feature type="transmembrane region" description="Helical" evidence="10">
    <location>
        <begin position="347"/>
        <end position="363"/>
    </location>
</feature>
<feature type="transmembrane region" description="Helical" evidence="10">
    <location>
        <begin position="320"/>
        <end position="340"/>
    </location>
</feature>
<dbReference type="PANTHER" id="PTHR43547">
    <property type="entry name" value="TWO-COMPONENT HISTIDINE KINASE"/>
    <property type="match status" value="1"/>
</dbReference>
<dbReference type="Pfam" id="PF02518">
    <property type="entry name" value="HATPase_c"/>
    <property type="match status" value="1"/>
</dbReference>
<accession>A0AAE6MKA0</accession>
<dbReference type="CDD" id="cd17574">
    <property type="entry name" value="REC_OmpR"/>
    <property type="match status" value="1"/>
</dbReference>
<dbReference type="Proteomes" id="UP000250557">
    <property type="component" value="Chromosome"/>
</dbReference>
<comment type="catalytic activity">
    <reaction evidence="1">
        <text>ATP + protein L-histidine = ADP + protein N-phospho-L-histidine.</text>
        <dbReference type="EC" id="2.7.13.3"/>
    </reaction>
</comment>
<feature type="transmembrane region" description="Helical" evidence="10">
    <location>
        <begin position="196"/>
        <end position="221"/>
    </location>
</feature>
<evidence type="ECO:0000256" key="11">
    <source>
        <dbReference type="SAM" id="SignalP"/>
    </source>
</evidence>
<keyword evidence="10" id="KW-1133">Transmembrane helix</keyword>
<dbReference type="SMART" id="SM00387">
    <property type="entry name" value="HATPase_c"/>
    <property type="match status" value="1"/>
</dbReference>
<dbReference type="Pfam" id="PF00512">
    <property type="entry name" value="HisKA"/>
    <property type="match status" value="1"/>
</dbReference>
<evidence type="ECO:0000313" key="16">
    <source>
        <dbReference type="EMBL" id="QTE50955.1"/>
    </source>
</evidence>
<dbReference type="AlphaFoldDB" id="A0AAE6MKA0"/>
<keyword evidence="5" id="KW-0418">Kinase</keyword>
<gene>
    <name evidence="15" type="ORF">DIU31_024470</name>
    <name evidence="16" type="ORF">J3L21_02960</name>
</gene>
<keyword evidence="7" id="KW-0238">DNA-binding</keyword>
<dbReference type="InterPro" id="IPR004358">
    <property type="entry name" value="Sig_transdc_His_kin-like_C"/>
</dbReference>
<dbReference type="InterPro" id="IPR011006">
    <property type="entry name" value="CheY-like_superfamily"/>
</dbReference>
<dbReference type="SUPFAM" id="SSF47384">
    <property type="entry name" value="Homodimeric domain of signal transducing histidine kinase"/>
    <property type="match status" value="1"/>
</dbReference>
<evidence type="ECO:0000313" key="17">
    <source>
        <dbReference type="Proteomes" id="UP000250557"/>
    </source>
</evidence>
<dbReference type="Gene3D" id="3.40.50.2300">
    <property type="match status" value="1"/>
</dbReference>
<dbReference type="FunFam" id="3.30.565.10:FF:000006">
    <property type="entry name" value="Sensor histidine kinase WalK"/>
    <property type="match status" value="1"/>
</dbReference>
<dbReference type="Gene3D" id="1.10.10.60">
    <property type="entry name" value="Homeodomain-like"/>
    <property type="match status" value="1"/>
</dbReference>
<evidence type="ECO:0000256" key="6">
    <source>
        <dbReference type="ARBA" id="ARBA00023015"/>
    </source>
</evidence>
<dbReference type="PRINTS" id="PR00344">
    <property type="entry name" value="BCTRLSENSOR"/>
</dbReference>
<feature type="transmembrane region" description="Helical" evidence="10">
    <location>
        <begin position="261"/>
        <end position="279"/>
    </location>
</feature>
<dbReference type="InterPro" id="IPR036097">
    <property type="entry name" value="HisK_dim/P_sf"/>
</dbReference>
<dbReference type="Pfam" id="PF07695">
    <property type="entry name" value="7TMR-DISM_7TM"/>
    <property type="match status" value="1"/>
</dbReference>
<feature type="domain" description="HTH araC/xylS-type" evidence="12">
    <location>
        <begin position="873"/>
        <end position="972"/>
    </location>
</feature>
<feature type="domain" description="Response regulatory" evidence="14">
    <location>
        <begin position="726"/>
        <end position="841"/>
    </location>
</feature>
<dbReference type="SMART" id="SM00388">
    <property type="entry name" value="HisKA"/>
    <property type="match status" value="1"/>
</dbReference>
<evidence type="ECO:0000256" key="7">
    <source>
        <dbReference type="ARBA" id="ARBA00023125"/>
    </source>
</evidence>
<keyword evidence="3 9" id="KW-0597">Phosphoprotein</keyword>
<dbReference type="InterPro" id="IPR036890">
    <property type="entry name" value="HATPase_C_sf"/>
</dbReference>
<dbReference type="SUPFAM" id="SSF46689">
    <property type="entry name" value="Homeodomain-like"/>
    <property type="match status" value="1"/>
</dbReference>
<reference evidence="15 17" key="1">
    <citation type="submission" date="2019-08" db="EMBL/GenBank/DDBJ databases">
        <title>Comparative genome analysis confer to the adaptation heavy metal polluted environment.</title>
        <authorList>
            <person name="Li Y."/>
        </authorList>
    </citation>
    <scope>NUCLEOTIDE SEQUENCE [LARGE SCALE GENOMIC DNA]</scope>
    <source>
        <strain evidence="15 17">P2</strain>
    </source>
</reference>
<evidence type="ECO:0000256" key="5">
    <source>
        <dbReference type="ARBA" id="ARBA00022777"/>
    </source>
</evidence>
<evidence type="ECO:0000256" key="3">
    <source>
        <dbReference type="ARBA" id="ARBA00022553"/>
    </source>
</evidence>
<dbReference type="InterPro" id="IPR005467">
    <property type="entry name" value="His_kinase_dom"/>
</dbReference>
<dbReference type="PROSITE" id="PS00041">
    <property type="entry name" value="HTH_ARAC_FAMILY_1"/>
    <property type="match status" value="1"/>
</dbReference>
<keyword evidence="18" id="KW-1185">Reference proteome</keyword>
<dbReference type="CDD" id="cd00082">
    <property type="entry name" value="HisKA"/>
    <property type="match status" value="1"/>
</dbReference>
<organism evidence="15 17">
    <name type="scientific">Mucilaginibacter rubeus</name>
    <dbReference type="NCBI Taxonomy" id="2027860"/>
    <lineage>
        <taxon>Bacteria</taxon>
        <taxon>Pseudomonadati</taxon>
        <taxon>Bacteroidota</taxon>
        <taxon>Sphingobacteriia</taxon>
        <taxon>Sphingobacteriales</taxon>
        <taxon>Sphingobacteriaceae</taxon>
        <taxon>Mucilaginibacter</taxon>
    </lineage>
</organism>
<dbReference type="InterPro" id="IPR003661">
    <property type="entry name" value="HisK_dim/P_dom"/>
</dbReference>
<keyword evidence="8" id="KW-0804">Transcription</keyword>
<evidence type="ECO:0000259" key="13">
    <source>
        <dbReference type="PROSITE" id="PS50109"/>
    </source>
</evidence>
<evidence type="ECO:0000313" key="15">
    <source>
        <dbReference type="EMBL" id="QEM06515.1"/>
    </source>
</evidence>
<dbReference type="EC" id="2.7.13.3" evidence="2"/>
<evidence type="ECO:0000256" key="8">
    <source>
        <dbReference type="ARBA" id="ARBA00023163"/>
    </source>
</evidence>
<proteinExistence type="predicted"/>
<dbReference type="PANTHER" id="PTHR43547:SF2">
    <property type="entry name" value="HYBRID SIGNAL TRANSDUCTION HISTIDINE KINASE C"/>
    <property type="match status" value="1"/>
</dbReference>
<dbReference type="RefSeq" id="WP_112653014.1">
    <property type="nucleotide sequence ID" value="NZ_CP043451.1"/>
</dbReference>
<keyword evidence="10" id="KW-0812">Transmembrane</keyword>
<dbReference type="InterPro" id="IPR018060">
    <property type="entry name" value="HTH_AraC"/>
</dbReference>
<evidence type="ECO:0000256" key="4">
    <source>
        <dbReference type="ARBA" id="ARBA00022679"/>
    </source>
</evidence>
<feature type="domain" description="Histidine kinase" evidence="13">
    <location>
        <begin position="473"/>
        <end position="692"/>
    </location>
</feature>
<dbReference type="InterPro" id="IPR009057">
    <property type="entry name" value="Homeodomain-like_sf"/>
</dbReference>
<dbReference type="PROSITE" id="PS50109">
    <property type="entry name" value="HIS_KIN"/>
    <property type="match status" value="1"/>
</dbReference>
<dbReference type="GO" id="GO:0000155">
    <property type="term" value="F:phosphorelay sensor kinase activity"/>
    <property type="evidence" value="ECO:0007669"/>
    <property type="project" value="InterPro"/>
</dbReference>
<evidence type="ECO:0000259" key="12">
    <source>
        <dbReference type="PROSITE" id="PS01124"/>
    </source>
</evidence>
<reference evidence="16 18" key="2">
    <citation type="submission" date="2021-03" db="EMBL/GenBank/DDBJ databases">
        <title>Mucilaginibacter strains isolated from gold and copper mining confer multi heavy-metal resistance.</title>
        <authorList>
            <person name="Li Y."/>
        </authorList>
    </citation>
    <scope>NUCLEOTIDE SEQUENCE [LARGE SCALE GENOMIC DNA]</scope>
    <source>
        <strain evidence="16 18">P2-4</strain>
    </source>
</reference>
<dbReference type="Proteomes" id="UP000663940">
    <property type="component" value="Chromosome"/>
</dbReference>
<feature type="signal peptide" evidence="11">
    <location>
        <begin position="1"/>
        <end position="23"/>
    </location>
</feature>
<dbReference type="SMART" id="SM00448">
    <property type="entry name" value="REC"/>
    <property type="match status" value="1"/>
</dbReference>